<dbReference type="GO" id="GO:0005524">
    <property type="term" value="F:ATP binding"/>
    <property type="evidence" value="ECO:0007669"/>
    <property type="project" value="InterPro"/>
</dbReference>
<dbReference type="PANTHER" id="PTHR10676">
    <property type="entry name" value="DYNEIN HEAVY CHAIN FAMILY PROTEIN"/>
    <property type="match status" value="1"/>
</dbReference>
<dbReference type="GO" id="GO:0060294">
    <property type="term" value="P:cilium movement involved in cell motility"/>
    <property type="evidence" value="ECO:0007669"/>
    <property type="project" value="TreeGrafter"/>
</dbReference>
<dbReference type="Gene3D" id="1.20.58.1120">
    <property type="match status" value="1"/>
</dbReference>
<accession>A0A812KWD6</accession>
<dbReference type="GO" id="GO:0030286">
    <property type="term" value="C:dynein complex"/>
    <property type="evidence" value="ECO:0007669"/>
    <property type="project" value="InterPro"/>
</dbReference>
<dbReference type="Pfam" id="PF12774">
    <property type="entry name" value="AAA_6"/>
    <property type="match status" value="1"/>
</dbReference>
<dbReference type="GO" id="GO:0045505">
    <property type="term" value="F:dynein intermediate chain binding"/>
    <property type="evidence" value="ECO:0007669"/>
    <property type="project" value="InterPro"/>
</dbReference>
<proteinExistence type="predicted"/>
<evidence type="ECO:0000313" key="2">
    <source>
        <dbReference type="EMBL" id="CAE7231583.1"/>
    </source>
</evidence>
<dbReference type="GO" id="GO:0008569">
    <property type="term" value="F:minus-end-directed microtubule motor activity"/>
    <property type="evidence" value="ECO:0007669"/>
    <property type="project" value="TreeGrafter"/>
</dbReference>
<organism evidence="2 3">
    <name type="scientific">Symbiodinium natans</name>
    <dbReference type="NCBI Taxonomy" id="878477"/>
    <lineage>
        <taxon>Eukaryota</taxon>
        <taxon>Sar</taxon>
        <taxon>Alveolata</taxon>
        <taxon>Dinophyceae</taxon>
        <taxon>Suessiales</taxon>
        <taxon>Symbiodiniaceae</taxon>
        <taxon>Symbiodinium</taxon>
    </lineage>
</organism>
<dbReference type="AlphaFoldDB" id="A0A812KWD6"/>
<dbReference type="Proteomes" id="UP000604046">
    <property type="component" value="Unassembled WGS sequence"/>
</dbReference>
<sequence length="443" mass="49384">MRSTHGPRGTLFGDWVMKTEKTMQLSLGHQVREAIREVGAASAAEVVEAYLAHGEGAIPPGQAVLAALGVYFAFSVQAALVDECRGAPSLADIGQMQQELRKVLSRHLRRISLVGPRRALGAALLLQAIHWQEVLTSLECTAAYCEGRRLQDSFEWQRQFQHRYDFTTGEVLLCWFRQLALCDLLCFAEFRVWCLEAALVHSCIQGHAEVSMSSAGIGVPSNPFANLRMRSRIWDSCCSGNFYLEFNAMQSLIFLSMIDELWGEYADIGVDADIRADWLKSVDWVARSWLAARYVGCAARLAATSALVRTPQSERCFLTFAAAMRQQSLASFGCTSLPGSGQAAVVRELASMAAVPLLETAPAQMEASAMQHMLAGVAATNAWSAAGELTWDPVYCEKAKGPLRERLRKDSTRNSYAVFQFKDKFYQWKWNNDSMYWYFFDSQ</sequence>
<evidence type="ECO:0000313" key="3">
    <source>
        <dbReference type="Proteomes" id="UP000604046"/>
    </source>
</evidence>
<comment type="caution">
    <text evidence="2">The sequence shown here is derived from an EMBL/GenBank/DDBJ whole genome shotgun (WGS) entry which is preliminary data.</text>
</comment>
<gene>
    <name evidence="2" type="ORF">SNAT2548_LOCUS9502</name>
</gene>
<keyword evidence="3" id="KW-1185">Reference proteome</keyword>
<protein>
    <recommendedName>
        <fullName evidence="1">Dynein heavy chain hydrolytic ATP-binding dynein motor region domain-containing protein</fullName>
    </recommendedName>
</protein>
<dbReference type="InterPro" id="IPR026983">
    <property type="entry name" value="DHC"/>
</dbReference>
<name>A0A812KWD6_9DINO</name>
<dbReference type="InterPro" id="IPR035699">
    <property type="entry name" value="AAA_6"/>
</dbReference>
<dbReference type="EMBL" id="CAJNDS010000746">
    <property type="protein sequence ID" value="CAE7231583.1"/>
    <property type="molecule type" value="Genomic_DNA"/>
</dbReference>
<evidence type="ECO:0000259" key="1">
    <source>
        <dbReference type="Pfam" id="PF12774"/>
    </source>
</evidence>
<dbReference type="GO" id="GO:0051959">
    <property type="term" value="F:dynein light intermediate chain binding"/>
    <property type="evidence" value="ECO:0007669"/>
    <property type="project" value="InterPro"/>
</dbReference>
<dbReference type="GO" id="GO:0097729">
    <property type="term" value="C:9+2 motile cilium"/>
    <property type="evidence" value="ECO:0007669"/>
    <property type="project" value="TreeGrafter"/>
</dbReference>
<reference evidence="2" key="1">
    <citation type="submission" date="2021-02" db="EMBL/GenBank/DDBJ databases">
        <authorList>
            <person name="Dougan E. K."/>
            <person name="Rhodes N."/>
            <person name="Thang M."/>
            <person name="Chan C."/>
        </authorList>
    </citation>
    <scope>NUCLEOTIDE SEQUENCE</scope>
</reference>
<feature type="domain" description="Dynein heavy chain hydrolytic ATP-binding dynein motor region" evidence="1">
    <location>
        <begin position="303"/>
        <end position="385"/>
    </location>
</feature>